<feature type="transmembrane region" description="Helical" evidence="6">
    <location>
        <begin position="174"/>
        <end position="199"/>
    </location>
</feature>
<dbReference type="InterPro" id="IPR011701">
    <property type="entry name" value="MFS"/>
</dbReference>
<feature type="transmembrane region" description="Helical" evidence="6">
    <location>
        <begin position="146"/>
        <end position="168"/>
    </location>
</feature>
<feature type="region of interest" description="Disordered" evidence="5">
    <location>
        <begin position="1"/>
        <end position="37"/>
    </location>
</feature>
<evidence type="ECO:0000256" key="1">
    <source>
        <dbReference type="ARBA" id="ARBA00004141"/>
    </source>
</evidence>
<keyword evidence="2 6" id="KW-0812">Transmembrane</keyword>
<evidence type="ECO:0000313" key="7">
    <source>
        <dbReference type="EMBL" id="KAK4150226.1"/>
    </source>
</evidence>
<protein>
    <recommendedName>
        <fullName evidence="9">Major facilitator superfamily transporter</fullName>
    </recommendedName>
</protein>
<evidence type="ECO:0000256" key="6">
    <source>
        <dbReference type="SAM" id="Phobius"/>
    </source>
</evidence>
<feature type="transmembrane region" description="Helical" evidence="6">
    <location>
        <begin position="459"/>
        <end position="480"/>
    </location>
</feature>
<gene>
    <name evidence="7" type="ORF">C8A00DRAFT_37176</name>
</gene>
<feature type="transmembrane region" description="Helical" evidence="6">
    <location>
        <begin position="309"/>
        <end position="334"/>
    </location>
</feature>
<dbReference type="PANTHER" id="PTHR23507">
    <property type="entry name" value="ZGC:174356"/>
    <property type="match status" value="1"/>
</dbReference>
<keyword evidence="4 6" id="KW-0472">Membrane</keyword>
<keyword evidence="8" id="KW-1185">Reference proteome</keyword>
<dbReference type="GO" id="GO:0022857">
    <property type="term" value="F:transmembrane transporter activity"/>
    <property type="evidence" value="ECO:0007669"/>
    <property type="project" value="InterPro"/>
</dbReference>
<evidence type="ECO:0000256" key="3">
    <source>
        <dbReference type="ARBA" id="ARBA00022989"/>
    </source>
</evidence>
<name>A0AAN6VHH4_9PEZI</name>
<dbReference type="EMBL" id="MU857087">
    <property type="protein sequence ID" value="KAK4150226.1"/>
    <property type="molecule type" value="Genomic_DNA"/>
</dbReference>
<accession>A0AAN6VHH4</accession>
<dbReference type="PANTHER" id="PTHR23507:SF13">
    <property type="entry name" value="MFS GENERAL SUBSTRATE TRANSPORTER"/>
    <property type="match status" value="1"/>
</dbReference>
<comment type="caution">
    <text evidence="7">The sequence shown here is derived from an EMBL/GenBank/DDBJ whole genome shotgun (WGS) entry which is preliminary data.</text>
</comment>
<feature type="transmembrane region" description="Helical" evidence="6">
    <location>
        <begin position="211"/>
        <end position="231"/>
    </location>
</feature>
<dbReference type="Pfam" id="PF07690">
    <property type="entry name" value="MFS_1"/>
    <property type="match status" value="1"/>
</dbReference>
<feature type="region of interest" description="Disordered" evidence="5">
    <location>
        <begin position="553"/>
        <end position="574"/>
    </location>
</feature>
<evidence type="ECO:0000256" key="5">
    <source>
        <dbReference type="SAM" id="MobiDB-lite"/>
    </source>
</evidence>
<proteinExistence type="predicted"/>
<dbReference type="Proteomes" id="UP001302745">
    <property type="component" value="Unassembled WGS sequence"/>
</dbReference>
<feature type="transmembrane region" description="Helical" evidence="6">
    <location>
        <begin position="501"/>
        <end position="522"/>
    </location>
</feature>
<evidence type="ECO:0000256" key="4">
    <source>
        <dbReference type="ARBA" id="ARBA00023136"/>
    </source>
</evidence>
<comment type="subcellular location">
    <subcellularLocation>
        <location evidence="1">Membrane</location>
        <topology evidence="1">Multi-pass membrane protein</topology>
    </subcellularLocation>
</comment>
<dbReference type="GO" id="GO:0016020">
    <property type="term" value="C:membrane"/>
    <property type="evidence" value="ECO:0007669"/>
    <property type="project" value="UniProtKB-SubCell"/>
</dbReference>
<organism evidence="7 8">
    <name type="scientific">Chaetomidium leptoderma</name>
    <dbReference type="NCBI Taxonomy" id="669021"/>
    <lineage>
        <taxon>Eukaryota</taxon>
        <taxon>Fungi</taxon>
        <taxon>Dikarya</taxon>
        <taxon>Ascomycota</taxon>
        <taxon>Pezizomycotina</taxon>
        <taxon>Sordariomycetes</taxon>
        <taxon>Sordariomycetidae</taxon>
        <taxon>Sordariales</taxon>
        <taxon>Chaetomiaceae</taxon>
        <taxon>Chaetomidium</taxon>
    </lineage>
</organism>
<dbReference type="SUPFAM" id="SSF103473">
    <property type="entry name" value="MFS general substrate transporter"/>
    <property type="match status" value="2"/>
</dbReference>
<dbReference type="InterPro" id="IPR036259">
    <property type="entry name" value="MFS_trans_sf"/>
</dbReference>
<reference evidence="7" key="2">
    <citation type="submission" date="2023-05" db="EMBL/GenBank/DDBJ databases">
        <authorList>
            <consortium name="Lawrence Berkeley National Laboratory"/>
            <person name="Steindorff A."/>
            <person name="Hensen N."/>
            <person name="Bonometti L."/>
            <person name="Westerberg I."/>
            <person name="Brannstrom I.O."/>
            <person name="Guillou S."/>
            <person name="Cros-Aarteil S."/>
            <person name="Calhoun S."/>
            <person name="Haridas S."/>
            <person name="Kuo A."/>
            <person name="Mondo S."/>
            <person name="Pangilinan J."/>
            <person name="Riley R."/>
            <person name="Labutti K."/>
            <person name="Andreopoulos B."/>
            <person name="Lipzen A."/>
            <person name="Chen C."/>
            <person name="Yanf M."/>
            <person name="Daum C."/>
            <person name="Ng V."/>
            <person name="Clum A."/>
            <person name="Ohm R."/>
            <person name="Martin F."/>
            <person name="Silar P."/>
            <person name="Natvig D."/>
            <person name="Lalanne C."/>
            <person name="Gautier V."/>
            <person name="Ament-Velasquez S.L."/>
            <person name="Kruys A."/>
            <person name="Hutchinson M.I."/>
            <person name="Powell A.J."/>
            <person name="Barry K."/>
            <person name="Miller A.N."/>
            <person name="Grigoriev I.V."/>
            <person name="Debuchy R."/>
            <person name="Gladieux P."/>
            <person name="Thoren M.H."/>
            <person name="Johannesson H."/>
        </authorList>
    </citation>
    <scope>NUCLEOTIDE SEQUENCE</scope>
    <source>
        <strain evidence="7">CBS 538.74</strain>
    </source>
</reference>
<evidence type="ECO:0008006" key="9">
    <source>
        <dbReference type="Google" id="ProtNLM"/>
    </source>
</evidence>
<dbReference type="Gene3D" id="1.20.1250.20">
    <property type="entry name" value="MFS general substrate transporter like domains"/>
    <property type="match status" value="2"/>
</dbReference>
<evidence type="ECO:0000256" key="2">
    <source>
        <dbReference type="ARBA" id="ARBA00022692"/>
    </source>
</evidence>
<evidence type="ECO:0000313" key="8">
    <source>
        <dbReference type="Proteomes" id="UP001302745"/>
    </source>
</evidence>
<reference evidence="7" key="1">
    <citation type="journal article" date="2023" name="Mol. Phylogenet. Evol.">
        <title>Genome-scale phylogeny and comparative genomics of the fungal order Sordariales.</title>
        <authorList>
            <person name="Hensen N."/>
            <person name="Bonometti L."/>
            <person name="Westerberg I."/>
            <person name="Brannstrom I.O."/>
            <person name="Guillou S."/>
            <person name="Cros-Aarteil S."/>
            <person name="Calhoun S."/>
            <person name="Haridas S."/>
            <person name="Kuo A."/>
            <person name="Mondo S."/>
            <person name="Pangilinan J."/>
            <person name="Riley R."/>
            <person name="LaButti K."/>
            <person name="Andreopoulos B."/>
            <person name="Lipzen A."/>
            <person name="Chen C."/>
            <person name="Yan M."/>
            <person name="Daum C."/>
            <person name="Ng V."/>
            <person name="Clum A."/>
            <person name="Steindorff A."/>
            <person name="Ohm R.A."/>
            <person name="Martin F."/>
            <person name="Silar P."/>
            <person name="Natvig D.O."/>
            <person name="Lalanne C."/>
            <person name="Gautier V."/>
            <person name="Ament-Velasquez S.L."/>
            <person name="Kruys A."/>
            <person name="Hutchinson M.I."/>
            <person name="Powell A.J."/>
            <person name="Barry K."/>
            <person name="Miller A.N."/>
            <person name="Grigoriev I.V."/>
            <person name="Debuchy R."/>
            <person name="Gladieux P."/>
            <person name="Hiltunen Thoren M."/>
            <person name="Johannesson H."/>
        </authorList>
    </citation>
    <scope>NUCLEOTIDE SEQUENCE</scope>
    <source>
        <strain evidence="7">CBS 538.74</strain>
    </source>
</reference>
<dbReference type="AlphaFoldDB" id="A0AAN6VHH4"/>
<feature type="transmembrane region" description="Helical" evidence="6">
    <location>
        <begin position="346"/>
        <end position="368"/>
    </location>
</feature>
<feature type="transmembrane region" description="Helical" evidence="6">
    <location>
        <begin position="528"/>
        <end position="545"/>
    </location>
</feature>
<feature type="transmembrane region" description="Helical" evidence="6">
    <location>
        <begin position="117"/>
        <end position="139"/>
    </location>
</feature>
<sequence>MSDANDNNMAPDASEHTPLLGGVPQAHAATNGKDRPSRRGHGFALWFQSLADWLHVEKRILFAGFLITLSFSFTQVPIFYAFHLMQCDVFYSDHPPYEGSGDRCSGNEIAAGTATQFSILGMSTTFFGLINLFLAGWMAKRFGPRAALMVQTLVPAIRVATQILGVLAGGQTGIIIFQCTQLITIIGGPVGYILVINIIAGEAVVPLRRTAVFGMLQGCIMLGQGIGYLSGGMIGDAWGIRRPFEVACVSFLLSAVYIRIAIPHIAAESLSSGSKPKSKGLTELFAPLRVLAPQRILLDSGLTRNDYGVLFLCAGVFLGVLATGYAPLLIQMYATAVLEFKQSDNGLLMSGFALMRAAFLIFLFPRIISSGRKWYSTRDQARRSSGAREIEPQSQSRLATNPEELEVPIGSFAEEEPVGSGEVKEDEGTAFDLFFLRISLVVDGLLTMCAAFATERWHIYLAAFVLPFASGSAPAAKGVMTEMCSASRRADALNALTLVENIARLATQGLFGFVFAALAQIGKPHLTFLANGAIALLAASVLLLSRFPPDASKLMEDEHHEPDQIQEQRQDIRS</sequence>
<feature type="transmembrane region" description="Helical" evidence="6">
    <location>
        <begin position="60"/>
        <end position="82"/>
    </location>
</feature>
<keyword evidence="3 6" id="KW-1133">Transmembrane helix</keyword>
<feature type="transmembrane region" description="Helical" evidence="6">
    <location>
        <begin position="434"/>
        <end position="453"/>
    </location>
</feature>